<keyword evidence="2" id="KW-1185">Reference proteome</keyword>
<gene>
    <name evidence="1" type="ORF">BpHYR1_023389</name>
</gene>
<organism evidence="1 2">
    <name type="scientific">Brachionus plicatilis</name>
    <name type="common">Marine rotifer</name>
    <name type="synonym">Brachionus muelleri</name>
    <dbReference type="NCBI Taxonomy" id="10195"/>
    <lineage>
        <taxon>Eukaryota</taxon>
        <taxon>Metazoa</taxon>
        <taxon>Spiralia</taxon>
        <taxon>Gnathifera</taxon>
        <taxon>Rotifera</taxon>
        <taxon>Eurotatoria</taxon>
        <taxon>Monogononta</taxon>
        <taxon>Pseudotrocha</taxon>
        <taxon>Ploima</taxon>
        <taxon>Brachionidae</taxon>
        <taxon>Brachionus</taxon>
    </lineage>
</organism>
<dbReference type="STRING" id="10195.A0A3M7PB63"/>
<name>A0A3M7PB63_BRAPC</name>
<reference evidence="1 2" key="1">
    <citation type="journal article" date="2018" name="Sci. Rep.">
        <title>Genomic signatures of local adaptation to the degree of environmental predictability in rotifers.</title>
        <authorList>
            <person name="Franch-Gras L."/>
            <person name="Hahn C."/>
            <person name="Garcia-Roger E.M."/>
            <person name="Carmona M.J."/>
            <person name="Serra M."/>
            <person name="Gomez A."/>
        </authorList>
    </citation>
    <scope>NUCLEOTIDE SEQUENCE [LARGE SCALE GENOMIC DNA]</scope>
    <source>
        <strain evidence="1">HYR1</strain>
    </source>
</reference>
<dbReference type="Proteomes" id="UP000276133">
    <property type="component" value="Unassembled WGS sequence"/>
</dbReference>
<dbReference type="AlphaFoldDB" id="A0A3M7PB63"/>
<dbReference type="OrthoDB" id="411823at2759"/>
<keyword evidence="1" id="KW-0548">Nucleotidyltransferase</keyword>
<keyword evidence="1" id="KW-0695">RNA-directed DNA polymerase</keyword>
<keyword evidence="1" id="KW-0808">Transferase</keyword>
<dbReference type="EMBL" id="REGN01012283">
    <property type="protein sequence ID" value="RMZ96341.1"/>
    <property type="molecule type" value="Genomic_DNA"/>
</dbReference>
<evidence type="ECO:0000313" key="2">
    <source>
        <dbReference type="Proteomes" id="UP000276133"/>
    </source>
</evidence>
<proteinExistence type="predicted"/>
<accession>A0A3M7PB63</accession>
<evidence type="ECO:0000313" key="1">
    <source>
        <dbReference type="EMBL" id="RMZ96341.1"/>
    </source>
</evidence>
<dbReference type="GO" id="GO:0003964">
    <property type="term" value="F:RNA-directed DNA polymerase activity"/>
    <property type="evidence" value="ECO:0007669"/>
    <property type="project" value="UniProtKB-KW"/>
</dbReference>
<protein>
    <submittedName>
        <fullName evidence="1">RNA-directed DNA polymerase from mobile element jockey-like</fullName>
    </submittedName>
</protein>
<comment type="caution">
    <text evidence="1">The sequence shown here is derived from an EMBL/GenBank/DDBJ whole genome shotgun (WGS) entry which is preliminary data.</text>
</comment>
<sequence length="168" mass="19489">MAAQKCNYIIFSNCNQNISNKIALKMYNQKLTYNPNPTFLGITFEKKLTFQKHVDKLRKKCTNRLNCIKIISNKTWNLTSKTLRSIYASLIRSVIDYSSFILTRLSKKRKKQLQAIQNAAIRAIFKLRYDTPSKKLNKIAQLTSVEERMSDLNEAYALSAILNENPLF</sequence>